<dbReference type="InterPro" id="IPR003423">
    <property type="entry name" value="OMP_efflux"/>
</dbReference>
<name>A0A1U9LDE9_9PROT</name>
<dbReference type="GO" id="GO:0015562">
    <property type="term" value="F:efflux transmembrane transporter activity"/>
    <property type="evidence" value="ECO:0007669"/>
    <property type="project" value="InterPro"/>
</dbReference>
<dbReference type="SUPFAM" id="SSF56954">
    <property type="entry name" value="Outer membrane efflux proteins (OEP)"/>
    <property type="match status" value="1"/>
</dbReference>
<dbReference type="NCBIfam" id="TIGR01845">
    <property type="entry name" value="outer_NodT"/>
    <property type="match status" value="1"/>
</dbReference>
<dbReference type="PROSITE" id="PS51257">
    <property type="entry name" value="PROKAR_LIPOPROTEIN"/>
    <property type="match status" value="1"/>
</dbReference>
<dbReference type="KEGG" id="aper:A0U91_05165"/>
<dbReference type="EMBL" id="CP014687">
    <property type="protein sequence ID" value="AQT04464.1"/>
    <property type="molecule type" value="Genomic_DNA"/>
</dbReference>
<evidence type="ECO:0000256" key="1">
    <source>
        <dbReference type="ARBA" id="ARBA00007613"/>
    </source>
</evidence>
<sequence>MSEKCRTGQSLLRVSCAIMLPFLLGLAGCSMGPDFVRPHPVMPDHWQNAGATPAARSASPFWWAMFDDPALNSLMMRAETGNPDMALARERIKAARIQRRAASAESLPTLNGQAAYTRERLATAGVGQVLRPLLGLSPGAEGQEPEGVAYTNYSVGAVASWELDLWGRQRRMREAAHAQEAAVKADADAMRLSTQAELARTYFQWLKVSDALNRAEGALENARHLLRIAETVRAHGLLATVDLDEARIACHAALEKKEGLVMQQAALLRALGVLAAGRPDADLPELRQPASLLAEKIPQVSAAMPSEIARKRPDIQAAEARLHAATATIGMAQADFYPQITLTGQISLDALTLAELGWNARNTSFGPSLTLPVFNGGRLSRQLELRHSEQKTAGMLYQMAVVNAWVEIENLLAEQKLLKERVQDQQGLVNSEKARVLVLQKRYERGDSARTDVLRASVAEKEQEEELAALHAALLTNAVNLKIASG</sequence>
<keyword evidence="2" id="KW-0812">Transmembrane</keyword>
<evidence type="ECO:0000313" key="4">
    <source>
        <dbReference type="Proteomes" id="UP000189055"/>
    </source>
</evidence>
<keyword evidence="2" id="KW-0472">Membrane</keyword>
<dbReference type="Gene3D" id="2.20.200.10">
    <property type="entry name" value="Outer membrane efflux proteins (OEP)"/>
    <property type="match status" value="1"/>
</dbReference>
<evidence type="ECO:0000256" key="2">
    <source>
        <dbReference type="RuleBase" id="RU362097"/>
    </source>
</evidence>
<reference evidence="3 4" key="1">
    <citation type="submission" date="2016-03" db="EMBL/GenBank/DDBJ databases">
        <title>Acetic acid bacteria sequencing.</title>
        <authorList>
            <person name="Brandt J."/>
            <person name="Jakob F."/>
            <person name="Vogel R.F."/>
        </authorList>
    </citation>
    <scope>NUCLEOTIDE SEQUENCE [LARGE SCALE GENOMIC DNA]</scope>
    <source>
        <strain evidence="3 4">TMW2.1084</strain>
    </source>
</reference>
<keyword evidence="2" id="KW-0564">Palmitate</keyword>
<accession>A0A1U9LDE9</accession>
<comment type="similarity">
    <text evidence="1 2">Belongs to the outer membrane factor (OMF) (TC 1.B.17) family.</text>
</comment>
<gene>
    <name evidence="3" type="ORF">A0U91_05165</name>
</gene>
<dbReference type="Proteomes" id="UP000189055">
    <property type="component" value="Chromosome"/>
</dbReference>
<dbReference type="STRING" id="1076596.A0U91_05165"/>
<dbReference type="PANTHER" id="PTHR30203">
    <property type="entry name" value="OUTER MEMBRANE CATION EFFLUX PROTEIN"/>
    <property type="match status" value="1"/>
</dbReference>
<protein>
    <submittedName>
        <fullName evidence="3">Secretion protein</fullName>
    </submittedName>
</protein>
<dbReference type="AlphaFoldDB" id="A0A1U9LDE9"/>
<dbReference type="Pfam" id="PF02321">
    <property type="entry name" value="OEP"/>
    <property type="match status" value="2"/>
</dbReference>
<keyword evidence="2" id="KW-0449">Lipoprotein</keyword>
<dbReference type="Gene3D" id="1.20.1600.10">
    <property type="entry name" value="Outer membrane efflux proteins (OEP)"/>
    <property type="match status" value="1"/>
</dbReference>
<dbReference type="GO" id="GO:0005886">
    <property type="term" value="C:plasma membrane"/>
    <property type="evidence" value="ECO:0007669"/>
    <property type="project" value="UniProtKB-SubCell"/>
</dbReference>
<dbReference type="InterPro" id="IPR010131">
    <property type="entry name" value="MdtP/NodT-like"/>
</dbReference>
<organism evidence="3 4">
    <name type="scientific">Acetobacter persici</name>
    <dbReference type="NCBI Taxonomy" id="1076596"/>
    <lineage>
        <taxon>Bacteria</taxon>
        <taxon>Pseudomonadati</taxon>
        <taxon>Pseudomonadota</taxon>
        <taxon>Alphaproteobacteria</taxon>
        <taxon>Acetobacterales</taxon>
        <taxon>Acetobacteraceae</taxon>
        <taxon>Acetobacter</taxon>
    </lineage>
</organism>
<keyword evidence="2" id="KW-1134">Transmembrane beta strand</keyword>
<proteinExistence type="inferred from homology"/>
<dbReference type="PANTHER" id="PTHR30203:SF25">
    <property type="entry name" value="OUTER MEMBRANE PROTEIN-RELATED"/>
    <property type="match status" value="1"/>
</dbReference>
<comment type="subcellular location">
    <subcellularLocation>
        <location evidence="2">Cell membrane</location>
        <topology evidence="2">Lipid-anchor</topology>
    </subcellularLocation>
</comment>
<evidence type="ECO:0000313" key="3">
    <source>
        <dbReference type="EMBL" id="AQT04464.1"/>
    </source>
</evidence>